<dbReference type="InterPro" id="IPR013424">
    <property type="entry name" value="Ice-binding_C"/>
</dbReference>
<gene>
    <name evidence="3" type="ORF">GCM10011507_01590</name>
</gene>
<name>A0A916RFE6_9BACT</name>
<organism evidence="3 4">
    <name type="scientific">Edaphobacter acidisoli</name>
    <dbReference type="NCBI Taxonomy" id="2040573"/>
    <lineage>
        <taxon>Bacteria</taxon>
        <taxon>Pseudomonadati</taxon>
        <taxon>Acidobacteriota</taxon>
        <taxon>Terriglobia</taxon>
        <taxon>Terriglobales</taxon>
        <taxon>Acidobacteriaceae</taxon>
        <taxon>Edaphobacter</taxon>
    </lineage>
</organism>
<keyword evidence="4" id="KW-1185">Reference proteome</keyword>
<dbReference type="EMBL" id="BMJB01000001">
    <property type="protein sequence ID" value="GGA54067.1"/>
    <property type="molecule type" value="Genomic_DNA"/>
</dbReference>
<feature type="chain" id="PRO_5037318707" description="Ice-binding protein C-terminal domain-containing protein" evidence="1">
    <location>
        <begin position="23"/>
        <end position="170"/>
    </location>
</feature>
<evidence type="ECO:0000313" key="4">
    <source>
        <dbReference type="Proteomes" id="UP000648801"/>
    </source>
</evidence>
<dbReference type="Proteomes" id="UP000648801">
    <property type="component" value="Unassembled WGS sequence"/>
</dbReference>
<dbReference type="Pfam" id="PF07589">
    <property type="entry name" value="PEP-CTERM"/>
    <property type="match status" value="1"/>
</dbReference>
<feature type="signal peptide" evidence="1">
    <location>
        <begin position="1"/>
        <end position="22"/>
    </location>
</feature>
<accession>A0A916RFE6</accession>
<dbReference type="AlphaFoldDB" id="A0A916RFE6"/>
<feature type="domain" description="Ice-binding protein C-terminal" evidence="2">
    <location>
        <begin position="142"/>
        <end position="165"/>
    </location>
</feature>
<reference evidence="3" key="1">
    <citation type="journal article" date="2014" name="Int. J. Syst. Evol. Microbiol.">
        <title>Complete genome sequence of Corynebacterium casei LMG S-19264T (=DSM 44701T), isolated from a smear-ripened cheese.</title>
        <authorList>
            <consortium name="US DOE Joint Genome Institute (JGI-PGF)"/>
            <person name="Walter F."/>
            <person name="Albersmeier A."/>
            <person name="Kalinowski J."/>
            <person name="Ruckert C."/>
        </authorList>
    </citation>
    <scope>NUCLEOTIDE SEQUENCE</scope>
    <source>
        <strain evidence="3">CGMCC 1.15447</strain>
    </source>
</reference>
<comment type="caution">
    <text evidence="3">The sequence shown here is derived from an EMBL/GenBank/DDBJ whole genome shotgun (WGS) entry which is preliminary data.</text>
</comment>
<proteinExistence type="predicted"/>
<dbReference type="NCBIfam" id="TIGR02595">
    <property type="entry name" value="PEP_CTERM"/>
    <property type="match status" value="1"/>
</dbReference>
<sequence>MKFLQYSAVLAALVLVPLAAKADDVFTGTGGGNTFTFTLPASPTNGVTDPNYGYNAFYINNVAVDFNGTTRDLTVEFFEPGNDGGLNLDNNDSTNLFDSIELYGPQLFTGSASDPTFKLGTFSLYDPYTGYDSYSLTIAPSAVPEPSSLVLLGSGLLGVCGLVKRKIVKA</sequence>
<protein>
    <recommendedName>
        <fullName evidence="2">Ice-binding protein C-terminal domain-containing protein</fullName>
    </recommendedName>
</protein>
<keyword evidence="1" id="KW-0732">Signal</keyword>
<dbReference type="RefSeq" id="WP_188757477.1">
    <property type="nucleotide sequence ID" value="NZ_BMJB01000001.1"/>
</dbReference>
<evidence type="ECO:0000256" key="1">
    <source>
        <dbReference type="SAM" id="SignalP"/>
    </source>
</evidence>
<evidence type="ECO:0000259" key="2">
    <source>
        <dbReference type="Pfam" id="PF07589"/>
    </source>
</evidence>
<evidence type="ECO:0000313" key="3">
    <source>
        <dbReference type="EMBL" id="GGA54067.1"/>
    </source>
</evidence>
<reference evidence="3" key="2">
    <citation type="submission" date="2020-09" db="EMBL/GenBank/DDBJ databases">
        <authorList>
            <person name="Sun Q."/>
            <person name="Zhou Y."/>
        </authorList>
    </citation>
    <scope>NUCLEOTIDE SEQUENCE</scope>
    <source>
        <strain evidence="3">CGMCC 1.15447</strain>
    </source>
</reference>